<keyword evidence="2" id="KW-0472">Membrane</keyword>
<evidence type="ECO:0000313" key="6">
    <source>
        <dbReference type="Proteomes" id="UP001500962"/>
    </source>
</evidence>
<feature type="transmembrane region" description="Helical" evidence="2">
    <location>
        <begin position="558"/>
        <end position="585"/>
    </location>
</feature>
<name>A0AAV3SK37_HALDO</name>
<dbReference type="EMBL" id="CP095006">
    <property type="protein sequence ID" value="UOO96747.1"/>
    <property type="molecule type" value="Genomic_DNA"/>
</dbReference>
<reference evidence="4" key="2">
    <citation type="submission" date="2022-04" db="EMBL/GenBank/DDBJ databases">
        <title>Sequencing and genomic assembly of Halococcus dombrowskii.</title>
        <authorList>
            <person name="Lim S.W."/>
            <person name="MacLea K.S."/>
        </authorList>
    </citation>
    <scope>NUCLEOTIDE SEQUENCE</scope>
    <source>
        <strain evidence="4">H4</strain>
        <plasmid evidence="4">unnamed1</plasmid>
    </source>
</reference>
<keyword evidence="2" id="KW-0812">Transmembrane</keyword>
<evidence type="ECO:0000256" key="2">
    <source>
        <dbReference type="SAM" id="Phobius"/>
    </source>
</evidence>
<feature type="region of interest" description="Disordered" evidence="1">
    <location>
        <begin position="40"/>
        <end position="60"/>
    </location>
</feature>
<dbReference type="EMBL" id="BAAADN010000061">
    <property type="protein sequence ID" value="GAA0473013.1"/>
    <property type="molecule type" value="Genomic_DNA"/>
</dbReference>
<dbReference type="PROSITE" id="PS51318">
    <property type="entry name" value="TAT"/>
    <property type="match status" value="1"/>
</dbReference>
<keyword evidence="4" id="KW-0614">Plasmid</keyword>
<reference evidence="3" key="3">
    <citation type="submission" date="2023-12" db="EMBL/GenBank/DDBJ databases">
        <authorList>
            <person name="Sun Q."/>
            <person name="Inoue M."/>
        </authorList>
    </citation>
    <scope>NUCLEOTIDE SEQUENCE</scope>
    <source>
        <strain evidence="3">JCM 12289</strain>
    </source>
</reference>
<feature type="compositionally biased region" description="Polar residues" evidence="1">
    <location>
        <begin position="40"/>
        <end position="49"/>
    </location>
</feature>
<reference evidence="3" key="1">
    <citation type="journal article" date="2014" name="Int. J. Syst. Evol. Microbiol.">
        <title>Complete genome sequence of Corynebacterium casei LMG S-19264T (=DSM 44701T), isolated from a smear-ripened cheese.</title>
        <authorList>
            <consortium name="US DOE Joint Genome Institute (JGI-PGF)"/>
            <person name="Walter F."/>
            <person name="Albersmeier A."/>
            <person name="Kalinowski J."/>
            <person name="Ruckert C."/>
        </authorList>
    </citation>
    <scope>NUCLEOTIDE SEQUENCE</scope>
    <source>
        <strain evidence="3">JCM 12289</strain>
    </source>
</reference>
<evidence type="ECO:0000313" key="4">
    <source>
        <dbReference type="EMBL" id="UOO96747.1"/>
    </source>
</evidence>
<evidence type="ECO:0000256" key="1">
    <source>
        <dbReference type="SAM" id="MobiDB-lite"/>
    </source>
</evidence>
<dbReference type="GeneID" id="71763074"/>
<evidence type="ECO:0000313" key="3">
    <source>
        <dbReference type="EMBL" id="GAA0473013.1"/>
    </source>
</evidence>
<dbReference type="InterPro" id="IPR006311">
    <property type="entry name" value="TAT_signal"/>
</dbReference>
<dbReference type="RefSeq" id="WP_244705759.1">
    <property type="nucleotide sequence ID" value="NZ_BAAADN010000061.1"/>
</dbReference>
<keyword evidence="2" id="KW-1133">Transmembrane helix</keyword>
<feature type="region of interest" description="Disordered" evidence="1">
    <location>
        <begin position="76"/>
        <end position="119"/>
    </location>
</feature>
<gene>
    <name evidence="3" type="ORF">GCM10008985_32130</name>
    <name evidence="4" type="ORF">MUK72_14460</name>
</gene>
<evidence type="ECO:0000313" key="5">
    <source>
        <dbReference type="Proteomes" id="UP000830542"/>
    </source>
</evidence>
<keyword evidence="5" id="KW-1185">Reference proteome</keyword>
<sequence>MTRKLECSRRTFLTAGAVGALSGATGGSIVKASGITGEQAESVQSTGSRFEQPGNPTRGAERAWAAAEYDHLKQMREGAAQQGNSSGGNQSGSGLGSPTAPNFSNVVNAVDDLGADPTGGRPISQDLGSAIKPDTLILFPPGKYLLDQEWGVSVDGTFGMAGEGYKQASSPPESGKNAATFVAADNTRAAINFEAETGLLANFVLDQTGNNNSISILLRSSGFAQARDIRYVGTQDNTGSQADEDQSNPMCRFAADDGATARAERLIGKYIGLPGDKNSGGAPFFWVGESNKGTAQMGNCVSVGAADNGLYGGRTPGHAQVKGGKYVNNAVSQLRYDGAKSWADGVSMVVDADNYSGPTNGTPYNEKFGVQGLKTERRKYQEKKPSGAVLRNADVRVRSINSNMGAPIYIRGWAGSLKIENSRIVNQLDQTTIRAQAPGDGNPATQPPHNITITDSEIVSSYADPVIDIRGRENSSIRNTCIKVPGAGPSSINGMDIGENVGFGKQCNKGGLSAPDKVGASGNLSAVNFSAMDSGNGSSGENAQQHQQHRKQKFFQRVMSVIFSMFLLIALVVVGVVATLFYLIFGD</sequence>
<dbReference type="KEGG" id="hdo:MUK72_14460"/>
<dbReference type="Proteomes" id="UP001500962">
    <property type="component" value="Unassembled WGS sequence"/>
</dbReference>
<organism evidence="3 6">
    <name type="scientific">Halococcus dombrowskii</name>
    <dbReference type="NCBI Taxonomy" id="179637"/>
    <lineage>
        <taxon>Archaea</taxon>
        <taxon>Methanobacteriati</taxon>
        <taxon>Methanobacteriota</taxon>
        <taxon>Stenosarchaea group</taxon>
        <taxon>Halobacteria</taxon>
        <taxon>Halobacteriales</taxon>
        <taxon>Halococcaceae</taxon>
        <taxon>Halococcus</taxon>
    </lineage>
</organism>
<accession>A0AAV3SK37</accession>
<dbReference type="Proteomes" id="UP000830542">
    <property type="component" value="Plasmid unnamed1"/>
</dbReference>
<proteinExistence type="predicted"/>
<feature type="compositionally biased region" description="Gly residues" evidence="1">
    <location>
        <begin position="85"/>
        <end position="95"/>
    </location>
</feature>
<geneLocation type="plasmid" evidence="4 5">
    <name>unnamed1</name>
</geneLocation>
<evidence type="ECO:0008006" key="7">
    <source>
        <dbReference type="Google" id="ProtNLM"/>
    </source>
</evidence>
<protein>
    <recommendedName>
        <fullName evidence="7">Pectate lyase superfamily protein domain-containing protein</fullName>
    </recommendedName>
</protein>
<dbReference type="AlphaFoldDB" id="A0AAV3SK37"/>